<dbReference type="Proteomes" id="UP001626550">
    <property type="component" value="Unassembled WGS sequence"/>
</dbReference>
<proteinExistence type="predicted"/>
<dbReference type="PROSITE" id="PS51257">
    <property type="entry name" value="PROKAR_LIPOPROTEIN"/>
    <property type="match status" value="1"/>
</dbReference>
<dbReference type="EMBL" id="JBJKFK010008380">
    <property type="protein sequence ID" value="KAL3307087.1"/>
    <property type="molecule type" value="Genomic_DNA"/>
</dbReference>
<organism evidence="1 2">
    <name type="scientific">Cichlidogyrus casuarinus</name>
    <dbReference type="NCBI Taxonomy" id="1844966"/>
    <lineage>
        <taxon>Eukaryota</taxon>
        <taxon>Metazoa</taxon>
        <taxon>Spiralia</taxon>
        <taxon>Lophotrochozoa</taxon>
        <taxon>Platyhelminthes</taxon>
        <taxon>Monogenea</taxon>
        <taxon>Monopisthocotylea</taxon>
        <taxon>Dactylogyridea</taxon>
        <taxon>Ancyrocephalidae</taxon>
        <taxon>Cichlidogyrus</taxon>
    </lineage>
</organism>
<evidence type="ECO:0000313" key="1">
    <source>
        <dbReference type="EMBL" id="KAL3307087.1"/>
    </source>
</evidence>
<name>A0ABD2PJV9_9PLAT</name>
<sequence length="77" mass="8371">MQWLYRYFCCPELCPNCCCPAFLCGCRGCCPAPPGQPDPVLGEIIRSQRIAREKGSCLAGPDLCCRCCCGVFDEGSV</sequence>
<keyword evidence="2" id="KW-1185">Reference proteome</keyword>
<feature type="non-terminal residue" evidence="1">
    <location>
        <position position="77"/>
    </location>
</feature>
<gene>
    <name evidence="1" type="ORF">Ciccas_014407</name>
</gene>
<evidence type="ECO:0000313" key="2">
    <source>
        <dbReference type="Proteomes" id="UP001626550"/>
    </source>
</evidence>
<reference evidence="1 2" key="1">
    <citation type="submission" date="2024-11" db="EMBL/GenBank/DDBJ databases">
        <title>Adaptive evolution of stress response genes in parasites aligns with host niche diversity.</title>
        <authorList>
            <person name="Hahn C."/>
            <person name="Resl P."/>
        </authorList>
    </citation>
    <scope>NUCLEOTIDE SEQUENCE [LARGE SCALE GENOMIC DNA]</scope>
    <source>
        <strain evidence="1">EGGRZ-B1_66</strain>
        <tissue evidence="1">Body</tissue>
    </source>
</reference>
<protein>
    <submittedName>
        <fullName evidence="1">Uncharacterized protein</fullName>
    </submittedName>
</protein>
<dbReference type="AlphaFoldDB" id="A0ABD2PJV9"/>
<comment type="caution">
    <text evidence="1">The sequence shown here is derived from an EMBL/GenBank/DDBJ whole genome shotgun (WGS) entry which is preliminary data.</text>
</comment>
<accession>A0ABD2PJV9</accession>